<accession>A0A177THT9</accession>
<feature type="compositionally biased region" description="Low complexity" evidence="1">
    <location>
        <begin position="272"/>
        <end position="281"/>
    </location>
</feature>
<dbReference type="SUPFAM" id="SSF51197">
    <property type="entry name" value="Clavaminate synthase-like"/>
    <property type="match status" value="1"/>
</dbReference>
<sequence>MPAISQTDLDNTLLRFAVHTRQLTGIPLRQSSSSQWPPQLASPPPHFTPILNTHTPIIINKALNDRSRLWKEWQSTSYLISRMGGARSFPVALTPNGRADDLVSSLEEDDKIVFALPHEQQMNFQQLINALHPSPSSGKNIAYLQSQNSNLTTSSSGEQEGPFQPLLEDLLHSSSTGTTKPYPHWAEEAIGKPPEATNIWIGTSKSRSSMHRDHYENLFLVVRGTKTFTVIPPTEAHFLSAEDTFYPLHQWTPSSPTSPTLKLEPLPSHPSTPWIPIDPLTTPTPPDRPTPHPQADARWTHFRSALDPLQITVHAGQMLYLPSGWYHAVEQTEDSPSNEGGGEGICLALNWWWEAEVGERWAWLSLVRELGRKTAGVYEEDEEMV</sequence>
<dbReference type="PROSITE" id="PS51184">
    <property type="entry name" value="JMJC"/>
    <property type="match status" value="1"/>
</dbReference>
<feature type="region of interest" description="Disordered" evidence="1">
    <location>
        <begin position="256"/>
        <end position="295"/>
    </location>
</feature>
<organism evidence="2 3">
    <name type="scientific">Tilletia indica</name>
    <dbReference type="NCBI Taxonomy" id="43049"/>
    <lineage>
        <taxon>Eukaryota</taxon>
        <taxon>Fungi</taxon>
        <taxon>Dikarya</taxon>
        <taxon>Basidiomycota</taxon>
        <taxon>Ustilaginomycotina</taxon>
        <taxon>Exobasidiomycetes</taxon>
        <taxon>Tilletiales</taxon>
        <taxon>Tilletiaceae</taxon>
        <taxon>Tilletia</taxon>
    </lineage>
</organism>
<name>A0A177THT9_9BASI</name>
<dbReference type="Proteomes" id="UP000077521">
    <property type="component" value="Unassembled WGS sequence"/>
</dbReference>
<comment type="caution">
    <text evidence="2">The sequence shown here is derived from an EMBL/GenBank/DDBJ whole genome shotgun (WGS) entry which is preliminary data.</text>
</comment>
<feature type="compositionally biased region" description="Pro residues" evidence="1">
    <location>
        <begin position="282"/>
        <end position="292"/>
    </location>
</feature>
<dbReference type="PANTHER" id="PTHR12461">
    <property type="entry name" value="HYPOXIA-INDUCIBLE FACTOR 1 ALPHA INHIBITOR-RELATED"/>
    <property type="match status" value="1"/>
</dbReference>
<evidence type="ECO:0000256" key="1">
    <source>
        <dbReference type="SAM" id="MobiDB-lite"/>
    </source>
</evidence>
<gene>
    <name evidence="2" type="ORF">A4X13_0g5006</name>
</gene>
<dbReference type="PANTHER" id="PTHR12461:SF99">
    <property type="entry name" value="BIFUNCTIONAL PEPTIDASE AND (3S)-LYSYL HYDROXYLASE JMJD7"/>
    <property type="match status" value="1"/>
</dbReference>
<dbReference type="SMART" id="SM00558">
    <property type="entry name" value="JmjC"/>
    <property type="match status" value="1"/>
</dbReference>
<keyword evidence="3" id="KW-1185">Reference proteome</keyword>
<dbReference type="InterPro" id="IPR041667">
    <property type="entry name" value="Cupin_8"/>
</dbReference>
<dbReference type="InterPro" id="IPR003347">
    <property type="entry name" value="JmjC_dom"/>
</dbReference>
<evidence type="ECO:0000313" key="2">
    <source>
        <dbReference type="EMBL" id="KAE8249953.1"/>
    </source>
</evidence>
<dbReference type="Gene3D" id="2.60.120.10">
    <property type="entry name" value="Jelly Rolls"/>
    <property type="match status" value="1"/>
</dbReference>
<dbReference type="EMBL" id="LWDF02000359">
    <property type="protein sequence ID" value="KAE8249953.1"/>
    <property type="molecule type" value="Genomic_DNA"/>
</dbReference>
<proteinExistence type="predicted"/>
<evidence type="ECO:0000313" key="3">
    <source>
        <dbReference type="Proteomes" id="UP000077521"/>
    </source>
</evidence>
<dbReference type="Pfam" id="PF13621">
    <property type="entry name" value="Cupin_8"/>
    <property type="match status" value="1"/>
</dbReference>
<dbReference type="InterPro" id="IPR014710">
    <property type="entry name" value="RmlC-like_jellyroll"/>
</dbReference>
<dbReference type="AlphaFoldDB" id="A0A177THT9"/>
<protein>
    <submittedName>
        <fullName evidence="2">Uncharacterized protein</fullName>
    </submittedName>
</protein>
<reference evidence="2" key="1">
    <citation type="submission" date="2016-04" db="EMBL/GenBank/DDBJ databases">
        <authorList>
            <person name="Nguyen H.D."/>
            <person name="Samba Siva P."/>
            <person name="Cullis J."/>
            <person name="Levesque C.A."/>
            <person name="Hambleton S."/>
        </authorList>
    </citation>
    <scope>NUCLEOTIDE SEQUENCE</scope>
    <source>
        <strain evidence="2">DAOMC 236416</strain>
    </source>
</reference>
<reference evidence="2" key="2">
    <citation type="journal article" date="2019" name="IMA Fungus">
        <title>Genome sequencing and comparison of five Tilletia species to identify candidate genes for the detection of regulated species infecting wheat.</title>
        <authorList>
            <person name="Nguyen H.D.T."/>
            <person name="Sultana T."/>
            <person name="Kesanakurti P."/>
            <person name="Hambleton S."/>
        </authorList>
    </citation>
    <scope>NUCLEOTIDE SEQUENCE</scope>
    <source>
        <strain evidence="2">DAOMC 236416</strain>
    </source>
</reference>